<name>K7EYB8_PELSI</name>
<keyword evidence="4" id="KW-1185">Reference proteome</keyword>
<evidence type="ECO:0000313" key="4">
    <source>
        <dbReference type="Proteomes" id="UP000007267"/>
    </source>
</evidence>
<organism evidence="3 4">
    <name type="scientific">Pelodiscus sinensis</name>
    <name type="common">Chinese softshell turtle</name>
    <name type="synonym">Trionyx sinensis</name>
    <dbReference type="NCBI Taxonomy" id="13735"/>
    <lineage>
        <taxon>Eukaryota</taxon>
        <taxon>Metazoa</taxon>
        <taxon>Chordata</taxon>
        <taxon>Craniata</taxon>
        <taxon>Vertebrata</taxon>
        <taxon>Euteleostomi</taxon>
        <taxon>Archelosauria</taxon>
        <taxon>Testudinata</taxon>
        <taxon>Testudines</taxon>
        <taxon>Cryptodira</taxon>
        <taxon>Trionychia</taxon>
        <taxon>Trionychidae</taxon>
        <taxon>Pelodiscus</taxon>
    </lineage>
</organism>
<evidence type="ECO:0000259" key="2">
    <source>
        <dbReference type="PROSITE" id="PS50804"/>
    </source>
</evidence>
<reference evidence="4" key="1">
    <citation type="submission" date="2011-10" db="EMBL/GenBank/DDBJ databases">
        <authorList>
            <consortium name="Soft-shell Turtle Genome Consortium"/>
        </authorList>
    </citation>
    <scope>NUCLEOTIDE SEQUENCE [LARGE SCALE GENOMIC DNA]</scope>
    <source>
        <strain evidence="4">Daiwa-1</strain>
    </source>
</reference>
<feature type="domain" description="SCAN box" evidence="2">
    <location>
        <begin position="158"/>
        <end position="237"/>
    </location>
</feature>
<dbReference type="SMART" id="SM00431">
    <property type="entry name" value="SCAN"/>
    <property type="match status" value="1"/>
</dbReference>
<dbReference type="OMA" id="ESHWATI"/>
<dbReference type="Pfam" id="PF02023">
    <property type="entry name" value="SCAN"/>
    <property type="match status" value="1"/>
</dbReference>
<dbReference type="Gene3D" id="1.10.4020.10">
    <property type="entry name" value="DNA breaking-rejoining enzymes"/>
    <property type="match status" value="1"/>
</dbReference>
<dbReference type="InterPro" id="IPR038269">
    <property type="entry name" value="SCAN_sf"/>
</dbReference>
<reference evidence="3" key="4">
    <citation type="submission" date="2025-09" db="UniProtKB">
        <authorList>
            <consortium name="Ensembl"/>
        </authorList>
    </citation>
    <scope>IDENTIFICATION</scope>
</reference>
<dbReference type="PANTHER" id="PTHR46888">
    <property type="entry name" value="ZINC KNUCKLE DOMAINCONTAINING PROTEIN-RELATED"/>
    <property type="match status" value="1"/>
</dbReference>
<proteinExistence type="predicted"/>
<dbReference type="EMBL" id="AGCU01164696">
    <property type="status" value="NOT_ANNOTATED_CDS"/>
    <property type="molecule type" value="Genomic_DNA"/>
</dbReference>
<dbReference type="Proteomes" id="UP000007267">
    <property type="component" value="Unassembled WGS sequence"/>
</dbReference>
<protein>
    <recommendedName>
        <fullName evidence="2">SCAN box domain-containing protein</fullName>
    </recommendedName>
</protein>
<accession>K7EYB8</accession>
<dbReference type="PROSITE" id="PS50804">
    <property type="entry name" value="SCAN_BOX"/>
    <property type="match status" value="1"/>
</dbReference>
<reference evidence="3" key="3">
    <citation type="submission" date="2025-08" db="UniProtKB">
        <authorList>
            <consortium name="Ensembl"/>
        </authorList>
    </citation>
    <scope>IDENTIFICATION</scope>
</reference>
<feature type="region of interest" description="Disordered" evidence="1">
    <location>
        <begin position="241"/>
        <end position="305"/>
    </location>
</feature>
<sequence>MDPAQVLEWMKAAHRESQQQQTALIQQLSTQHQEHQRQLLKELAEQFKEQTRLSMAQIPAAAAREDDSEEMGEAGPRPSIRLTKMGATDDPEAYLTTFERVATTARWPESHWATILAPYLTGQAQLAYRSLSDRDALHYYKVKEAILDQMGITPETYRQKFRGEQYSPGTRPRVVAQRLREAAWRWLDPEQRTGPQVAELVVLEQFINILPSGGARWVRRHHPSTLSEAIELMNDYEAAEGWERGHRPERPPPPRRAEPTRSPRPKGSPERNNKWDAGRGSIRRPLVPSWSLPPREGQREGGGCA</sequence>
<dbReference type="HOGENOM" id="CLU_913807_0_0_1"/>
<feature type="compositionally biased region" description="Basic and acidic residues" evidence="1">
    <location>
        <begin position="241"/>
        <end position="277"/>
    </location>
</feature>
<dbReference type="eggNOG" id="KOG1721">
    <property type="taxonomic scope" value="Eukaryota"/>
</dbReference>
<evidence type="ECO:0000313" key="3">
    <source>
        <dbReference type="Ensembl" id="ENSPSIP00000000778.1"/>
    </source>
</evidence>
<dbReference type="AlphaFoldDB" id="K7EYB8"/>
<dbReference type="GeneTree" id="ENSGT00940000159113"/>
<dbReference type="InterPro" id="IPR003309">
    <property type="entry name" value="SCAN_dom"/>
</dbReference>
<reference evidence="4" key="2">
    <citation type="journal article" date="2013" name="Nat. Genet.">
        <title>The draft genomes of soft-shell turtle and green sea turtle yield insights into the development and evolution of the turtle-specific body plan.</title>
        <authorList>
            <person name="Wang Z."/>
            <person name="Pascual-Anaya J."/>
            <person name="Zadissa A."/>
            <person name="Li W."/>
            <person name="Niimura Y."/>
            <person name="Huang Z."/>
            <person name="Li C."/>
            <person name="White S."/>
            <person name="Xiong Z."/>
            <person name="Fang D."/>
            <person name="Wang B."/>
            <person name="Ming Y."/>
            <person name="Chen Y."/>
            <person name="Zheng Y."/>
            <person name="Kuraku S."/>
            <person name="Pignatelli M."/>
            <person name="Herrero J."/>
            <person name="Beal K."/>
            <person name="Nozawa M."/>
            <person name="Li Q."/>
            <person name="Wang J."/>
            <person name="Zhang H."/>
            <person name="Yu L."/>
            <person name="Shigenobu S."/>
            <person name="Wang J."/>
            <person name="Liu J."/>
            <person name="Flicek P."/>
            <person name="Searle S."/>
            <person name="Wang J."/>
            <person name="Kuratani S."/>
            <person name="Yin Y."/>
            <person name="Aken B."/>
            <person name="Zhang G."/>
            <person name="Irie N."/>
        </authorList>
    </citation>
    <scope>NUCLEOTIDE SEQUENCE [LARGE SCALE GENOMIC DNA]</scope>
    <source>
        <strain evidence="4">Daiwa-1</strain>
    </source>
</reference>
<evidence type="ECO:0000256" key="1">
    <source>
        <dbReference type="SAM" id="MobiDB-lite"/>
    </source>
</evidence>
<feature type="region of interest" description="Disordered" evidence="1">
    <location>
        <begin position="61"/>
        <end position="84"/>
    </location>
</feature>
<dbReference type="Ensembl" id="ENSPSIT00000000778.1">
    <property type="protein sequence ID" value="ENSPSIP00000000778.1"/>
    <property type="gene ID" value="ENSPSIG00000000778.1"/>
</dbReference>
<dbReference type="PANTHER" id="PTHR46888:SF1">
    <property type="entry name" value="RIBONUCLEASE H"/>
    <property type="match status" value="1"/>
</dbReference>
<dbReference type="SUPFAM" id="SSF47353">
    <property type="entry name" value="Retrovirus capsid dimerization domain-like"/>
    <property type="match status" value="1"/>
</dbReference>